<keyword evidence="3" id="KW-0858">Xylan degradation</keyword>
<dbReference type="KEGG" id="kbs:EPA93_44415"/>
<dbReference type="Proteomes" id="UP000290365">
    <property type="component" value="Chromosome"/>
</dbReference>
<evidence type="ECO:0000256" key="6">
    <source>
        <dbReference type="ARBA" id="ARBA00023277"/>
    </source>
</evidence>
<sequence length="330" mass="35255">MYQDNRFSGTADQRKLRRRIGLGGMLLATCMLLAVGIYAVNTSQLFSGGMHAAPDSAHARSACTTPAHPAGDSTNSIVSGGLKRSFLVHLSPSYGKAPQPLVIGYHGYHWSSQIMKSTTHMDVEADKAGFVLVFPQGVDSPASWNAGIGAEGPTGDADDVKFTRDLLKFLEKNYCVDTHRVYVTGFSLGGGMAYRVACTLSAQITAVATVSGAYYPFGDCRPARPLPVLEIHGAADPLAPYGGSAAAHMAAVQDYLQVWRALDKCSAASEVIFQQGDVTATSWTHCAPGTEVVHYRISDGGHTWPGSPGTTHVIDANVVIWDFFKQFPRS</sequence>
<dbReference type="Pfam" id="PF10503">
    <property type="entry name" value="Esterase_PHB"/>
    <property type="match status" value="1"/>
</dbReference>
<evidence type="ECO:0000256" key="8">
    <source>
        <dbReference type="SAM" id="Phobius"/>
    </source>
</evidence>
<organism evidence="9 10">
    <name type="scientific">Ktedonosporobacter rubrisoli</name>
    <dbReference type="NCBI Taxonomy" id="2509675"/>
    <lineage>
        <taxon>Bacteria</taxon>
        <taxon>Bacillati</taxon>
        <taxon>Chloroflexota</taxon>
        <taxon>Ktedonobacteria</taxon>
        <taxon>Ktedonobacterales</taxon>
        <taxon>Ktedonosporobacteraceae</taxon>
        <taxon>Ktedonosporobacter</taxon>
    </lineage>
</organism>
<proteinExistence type="predicted"/>
<keyword evidence="8" id="KW-0472">Membrane</keyword>
<keyword evidence="4" id="KW-0732">Signal</keyword>
<dbReference type="Gene3D" id="3.40.50.1820">
    <property type="entry name" value="alpha/beta hydrolase"/>
    <property type="match status" value="1"/>
</dbReference>
<gene>
    <name evidence="9" type="ORF">EPA93_44415</name>
</gene>
<comment type="subcellular location">
    <subcellularLocation>
        <location evidence="1">Secreted</location>
    </subcellularLocation>
</comment>
<evidence type="ECO:0000256" key="2">
    <source>
        <dbReference type="ARBA" id="ARBA00022525"/>
    </source>
</evidence>
<dbReference type="AlphaFoldDB" id="A0A4P6K490"/>
<keyword evidence="5" id="KW-0378">Hydrolase</keyword>
<keyword evidence="8" id="KW-0812">Transmembrane</keyword>
<dbReference type="InterPro" id="IPR043595">
    <property type="entry name" value="FaeB/C/D"/>
</dbReference>
<keyword evidence="10" id="KW-1185">Reference proteome</keyword>
<evidence type="ECO:0000256" key="1">
    <source>
        <dbReference type="ARBA" id="ARBA00004613"/>
    </source>
</evidence>
<dbReference type="GO" id="GO:0005576">
    <property type="term" value="C:extracellular region"/>
    <property type="evidence" value="ECO:0007669"/>
    <property type="project" value="UniProtKB-SubCell"/>
</dbReference>
<accession>A0A4P6K490</accession>
<dbReference type="InterPro" id="IPR029058">
    <property type="entry name" value="AB_hydrolase_fold"/>
</dbReference>
<protein>
    <recommendedName>
        <fullName evidence="11">Polyhydroxybutyrate depolymerase</fullName>
    </recommendedName>
</protein>
<evidence type="ECO:0000313" key="10">
    <source>
        <dbReference type="Proteomes" id="UP000290365"/>
    </source>
</evidence>
<dbReference type="InterPro" id="IPR010126">
    <property type="entry name" value="Esterase_phb"/>
</dbReference>
<feature type="transmembrane region" description="Helical" evidence="8">
    <location>
        <begin position="20"/>
        <end position="40"/>
    </location>
</feature>
<evidence type="ECO:0000256" key="4">
    <source>
        <dbReference type="ARBA" id="ARBA00022729"/>
    </source>
</evidence>
<keyword evidence="6" id="KW-0119">Carbohydrate metabolism</keyword>
<dbReference type="GO" id="GO:0030600">
    <property type="term" value="F:feruloyl esterase activity"/>
    <property type="evidence" value="ECO:0007669"/>
    <property type="project" value="InterPro"/>
</dbReference>
<keyword evidence="8" id="KW-1133">Transmembrane helix</keyword>
<dbReference type="RefSeq" id="WP_129893709.1">
    <property type="nucleotide sequence ID" value="NZ_CP035758.1"/>
</dbReference>
<keyword evidence="2" id="KW-0964">Secreted</keyword>
<dbReference type="SUPFAM" id="SSF53474">
    <property type="entry name" value="alpha/beta-Hydrolases"/>
    <property type="match status" value="1"/>
</dbReference>
<evidence type="ECO:0000313" key="9">
    <source>
        <dbReference type="EMBL" id="QBD82640.1"/>
    </source>
</evidence>
<evidence type="ECO:0008006" key="11">
    <source>
        <dbReference type="Google" id="ProtNLM"/>
    </source>
</evidence>
<name>A0A4P6K490_KTERU</name>
<dbReference type="OrthoDB" id="9764953at2"/>
<evidence type="ECO:0000256" key="5">
    <source>
        <dbReference type="ARBA" id="ARBA00022801"/>
    </source>
</evidence>
<reference evidence="9 10" key="1">
    <citation type="submission" date="2019-01" db="EMBL/GenBank/DDBJ databases">
        <title>Ktedonosporobacter rubrisoli SCAWS-G2.</title>
        <authorList>
            <person name="Huang Y."/>
            <person name="Yan B."/>
        </authorList>
    </citation>
    <scope>NUCLEOTIDE SEQUENCE [LARGE SCALE GENOMIC DNA]</scope>
    <source>
        <strain evidence="9 10">SCAWS-G2</strain>
    </source>
</reference>
<dbReference type="EMBL" id="CP035758">
    <property type="protein sequence ID" value="QBD82640.1"/>
    <property type="molecule type" value="Genomic_DNA"/>
</dbReference>
<keyword evidence="7" id="KW-0624">Polysaccharide degradation</keyword>
<dbReference type="PANTHER" id="PTHR38050">
    <property type="match status" value="1"/>
</dbReference>
<dbReference type="GO" id="GO:0045493">
    <property type="term" value="P:xylan catabolic process"/>
    <property type="evidence" value="ECO:0007669"/>
    <property type="project" value="UniProtKB-KW"/>
</dbReference>
<evidence type="ECO:0000256" key="3">
    <source>
        <dbReference type="ARBA" id="ARBA00022651"/>
    </source>
</evidence>
<dbReference type="PANTHER" id="PTHR38050:SF2">
    <property type="entry name" value="FERULOYL ESTERASE C-RELATED"/>
    <property type="match status" value="1"/>
</dbReference>
<evidence type="ECO:0000256" key="7">
    <source>
        <dbReference type="ARBA" id="ARBA00023326"/>
    </source>
</evidence>